<keyword evidence="5" id="KW-0238">DNA-binding</keyword>
<evidence type="ECO:0000256" key="5">
    <source>
        <dbReference type="ARBA" id="ARBA00023125"/>
    </source>
</evidence>
<accession>A0ABP0GI28</accession>
<comment type="subunit">
    <text evidence="8">Heterodimer with CENPX, sometimes called MHF; this interaction stabilizes both partners. MHF heterodimers can assemble to form tetrameric structures. MHF also coassemble with CENPT-CENPW heterodimers at centromeres to form the tetrameric CENP-T-W-S-X complex. Forms a discrete complex with FANCM and CENPX, called FANCM-MHF; this interaction, probably mediated by direct binding between CENPS and FANCM, leads to synergistic activation of double-stranded DNA binding and strongly stimulates FANCM-mediated DNA remodeling. Recruited by FANCM to the Fanconi anemia (FA) core complex, which consists of CENPS, CENPX, FANCA, FANCB, FANCC, FANCE, FANCF, FANCG, FANCL, FANCM, FAAP24 and FAAP100. The FA core complex associates with Bloom syndrome (BLM) complex, which consists of at least BLM, DNA topoisomerase 3-alpha (TOP3A), RMI1/BLAP75, RPA1/RPA70 and RPA2/RPA32. The super complex between FA and BLM is called BRAFT.</text>
</comment>
<comment type="similarity">
    <text evidence="2">Belongs to the CENP-X/MHF2 family.</text>
</comment>
<evidence type="ECO:0000256" key="2">
    <source>
        <dbReference type="ARBA" id="ARBA00009359"/>
    </source>
</evidence>
<proteinExistence type="inferred from homology"/>
<name>A0ABP0GI28_CLALP</name>
<protein>
    <recommendedName>
        <fullName evidence="3">Centromere protein X</fullName>
    </recommendedName>
</protein>
<evidence type="ECO:0000256" key="4">
    <source>
        <dbReference type="ARBA" id="ARBA00022763"/>
    </source>
</evidence>
<evidence type="ECO:0000313" key="9">
    <source>
        <dbReference type="EMBL" id="CAK8690541.1"/>
    </source>
</evidence>
<dbReference type="EMBL" id="CAWYQH010000119">
    <property type="protein sequence ID" value="CAK8690541.1"/>
    <property type="molecule type" value="Genomic_DNA"/>
</dbReference>
<keyword evidence="10" id="KW-1185">Reference proteome</keyword>
<dbReference type="Gene3D" id="6.10.130.30">
    <property type="match status" value="1"/>
</dbReference>
<dbReference type="CDD" id="cd22921">
    <property type="entry name" value="HFD_CENP-X"/>
    <property type="match status" value="1"/>
</dbReference>
<dbReference type="PANTHER" id="PTHR28680">
    <property type="entry name" value="CENTROMERE PROTEIN X"/>
    <property type="match status" value="1"/>
</dbReference>
<evidence type="ECO:0000256" key="6">
    <source>
        <dbReference type="ARBA" id="ARBA00023204"/>
    </source>
</evidence>
<evidence type="ECO:0000256" key="8">
    <source>
        <dbReference type="ARBA" id="ARBA00047146"/>
    </source>
</evidence>
<evidence type="ECO:0000256" key="1">
    <source>
        <dbReference type="ARBA" id="ARBA00004123"/>
    </source>
</evidence>
<evidence type="ECO:0000313" key="10">
    <source>
        <dbReference type="Proteomes" id="UP001642483"/>
    </source>
</evidence>
<keyword evidence="6" id="KW-0234">DNA repair</keyword>
<comment type="caution">
    <text evidence="9">The sequence shown here is derived from an EMBL/GenBank/DDBJ whole genome shotgun (WGS) entry which is preliminary data.</text>
</comment>
<keyword evidence="7" id="KW-0539">Nucleus</keyword>
<keyword evidence="4" id="KW-0227">DNA damage</keyword>
<sequence>MLLQYTLQKMSDNDKASFKPSLVVQLFQKHFADPSSIKMSSKDAAGILSAELLRVFVAEAASRAAQQALNEDASVCEVEHIEKILPQLLLDF</sequence>
<dbReference type="Proteomes" id="UP001642483">
    <property type="component" value="Unassembled WGS sequence"/>
</dbReference>
<evidence type="ECO:0000256" key="3">
    <source>
        <dbReference type="ARBA" id="ARBA00016388"/>
    </source>
</evidence>
<comment type="subcellular location">
    <subcellularLocation>
        <location evidence="1">Nucleus</location>
    </subcellularLocation>
</comment>
<organism evidence="9 10">
    <name type="scientific">Clavelina lepadiformis</name>
    <name type="common">Light-bulb sea squirt</name>
    <name type="synonym">Ascidia lepadiformis</name>
    <dbReference type="NCBI Taxonomy" id="159417"/>
    <lineage>
        <taxon>Eukaryota</taxon>
        <taxon>Metazoa</taxon>
        <taxon>Chordata</taxon>
        <taxon>Tunicata</taxon>
        <taxon>Ascidiacea</taxon>
        <taxon>Aplousobranchia</taxon>
        <taxon>Clavelinidae</taxon>
        <taxon>Clavelina</taxon>
    </lineage>
</organism>
<dbReference type="Pfam" id="PF09415">
    <property type="entry name" value="CENP-X"/>
    <property type="match status" value="1"/>
</dbReference>
<reference evidence="9 10" key="1">
    <citation type="submission" date="2024-02" db="EMBL/GenBank/DDBJ databases">
        <authorList>
            <person name="Daric V."/>
            <person name="Darras S."/>
        </authorList>
    </citation>
    <scope>NUCLEOTIDE SEQUENCE [LARGE SCALE GENOMIC DNA]</scope>
</reference>
<dbReference type="InterPro" id="IPR018552">
    <property type="entry name" value="CENP-X"/>
</dbReference>
<dbReference type="PANTHER" id="PTHR28680:SF1">
    <property type="entry name" value="CENTROMERE PROTEIN X"/>
    <property type="match status" value="1"/>
</dbReference>
<gene>
    <name evidence="9" type="ORF">CVLEPA_LOCUS23148</name>
</gene>
<evidence type="ECO:0000256" key="7">
    <source>
        <dbReference type="ARBA" id="ARBA00023242"/>
    </source>
</evidence>